<dbReference type="EMBL" id="JAERQJ010000002">
    <property type="protein sequence ID" value="MBL0683175.1"/>
    <property type="molecule type" value="Genomic_DNA"/>
</dbReference>
<dbReference type="SUPFAM" id="SSF51126">
    <property type="entry name" value="Pectin lyase-like"/>
    <property type="match status" value="2"/>
</dbReference>
<dbReference type="Proteomes" id="UP000651057">
    <property type="component" value="Unassembled WGS sequence"/>
</dbReference>
<keyword evidence="4" id="KW-1185">Reference proteome</keyword>
<organism evidence="3 4">
    <name type="scientific">Aquimarina mytili</name>
    <dbReference type="NCBI Taxonomy" id="874423"/>
    <lineage>
        <taxon>Bacteria</taxon>
        <taxon>Pseudomonadati</taxon>
        <taxon>Bacteroidota</taxon>
        <taxon>Flavobacteriia</taxon>
        <taxon>Flavobacteriales</taxon>
        <taxon>Flavobacteriaceae</taxon>
        <taxon>Aquimarina</taxon>
    </lineage>
</organism>
<dbReference type="InterPro" id="IPR006626">
    <property type="entry name" value="PbH1"/>
</dbReference>
<feature type="signal peptide" evidence="1">
    <location>
        <begin position="1"/>
        <end position="23"/>
    </location>
</feature>
<evidence type="ECO:0000256" key="1">
    <source>
        <dbReference type="SAM" id="SignalP"/>
    </source>
</evidence>
<evidence type="ECO:0000313" key="4">
    <source>
        <dbReference type="Proteomes" id="UP000651057"/>
    </source>
</evidence>
<dbReference type="Gene3D" id="2.160.20.10">
    <property type="entry name" value="Single-stranded right-handed beta-helix, Pectin lyase-like"/>
    <property type="match status" value="2"/>
</dbReference>
<dbReference type="InterPro" id="IPR039448">
    <property type="entry name" value="Beta_helix"/>
</dbReference>
<dbReference type="Pfam" id="PF13229">
    <property type="entry name" value="Beta_helix"/>
    <property type="match status" value="1"/>
</dbReference>
<feature type="domain" description="Right handed beta helix" evidence="2">
    <location>
        <begin position="370"/>
        <end position="528"/>
    </location>
</feature>
<evidence type="ECO:0000259" key="2">
    <source>
        <dbReference type="Pfam" id="PF13229"/>
    </source>
</evidence>
<sequence length="652" mass="70533">MKNLIFPLLFILSVFIFSCSSESVGDLVPQEITDGSEVIIPDTPENVITTPCGFDLAGVSANETVVIDCLLDLNGETVTLPANVIFDFAGGDIINGKLIFAGGKIDGRLLSSKLDIEGEVELKDPKFTFYAVRWDLVEGQTNEDQAQKNVAILEDTFEFIKTLKGNTVQINRLDAFFDVSRVTSTTSNQNFYPSVEAINVPSDFTLIMTENTNLRVIPTNRGSGVLLAARDVENVNIIGGNLWGDRDQHVYSRPDAEEGQFLLMLHGARNVVVDGVTMRMGSAGSMNINSIGFTYEPHYIASRDIVIKNCLVEESRRMSLSITDGHDILIENNTFVNTGRHRELSDGSTVGYAINIEALRRRDEVTNELIYWERAYDIIIRNNTERGSRIGGITVSIGETVTIENNNMESKVVYSTTNNTKIINNTFTASEQSAGSPALIAGGEGPTVFNNEVSGNTFSGYGVAIAAFNDDVKINNNIINECISGIQIKNATNMTINGNKITSSKTSSKGVSAQLTTADNVTIMGNDISVQGNHLYFVELNQGAGEENFNVMVDNNMFRTPVSSVFSKTNGVTFQNNDSQGGLQLINASKISLATNDIVSPSHGVRLSEVNSEISITGNSISVPSGSFECIKDDSTNANAIGADTGNTCGSR</sequence>
<dbReference type="AlphaFoldDB" id="A0A936ZWB6"/>
<reference evidence="3" key="1">
    <citation type="submission" date="2021-01" db="EMBL/GenBank/DDBJ databases">
        <authorList>
            <person name="Zhong Y.L."/>
        </authorList>
    </citation>
    <scope>NUCLEOTIDE SEQUENCE</scope>
    <source>
        <strain evidence="3">KCTC 23302</strain>
    </source>
</reference>
<dbReference type="RefSeq" id="WP_201917913.1">
    <property type="nucleotide sequence ID" value="NZ_BAABAX010000023.1"/>
</dbReference>
<dbReference type="InterPro" id="IPR011050">
    <property type="entry name" value="Pectin_lyase_fold/virulence"/>
</dbReference>
<protein>
    <submittedName>
        <fullName evidence="3">Right-handed parallel beta-helix repeat-containing protein</fullName>
    </submittedName>
</protein>
<dbReference type="PROSITE" id="PS51257">
    <property type="entry name" value="PROKAR_LIPOPROTEIN"/>
    <property type="match status" value="1"/>
</dbReference>
<feature type="chain" id="PRO_5037511472" evidence="1">
    <location>
        <begin position="24"/>
        <end position="652"/>
    </location>
</feature>
<keyword evidence="1" id="KW-0732">Signal</keyword>
<evidence type="ECO:0000313" key="3">
    <source>
        <dbReference type="EMBL" id="MBL0683175.1"/>
    </source>
</evidence>
<proteinExistence type="predicted"/>
<accession>A0A936ZWB6</accession>
<name>A0A936ZWB6_9FLAO</name>
<comment type="caution">
    <text evidence="3">The sequence shown here is derived from an EMBL/GenBank/DDBJ whole genome shotgun (WGS) entry which is preliminary data.</text>
</comment>
<dbReference type="InterPro" id="IPR012334">
    <property type="entry name" value="Pectin_lyas_fold"/>
</dbReference>
<gene>
    <name evidence="3" type="ORF">JJQ60_06585</name>
</gene>
<dbReference type="SMART" id="SM00710">
    <property type="entry name" value="PbH1"/>
    <property type="match status" value="7"/>
</dbReference>